<dbReference type="EMBL" id="CAWYQH010000035">
    <property type="protein sequence ID" value="CAK8676712.1"/>
    <property type="molecule type" value="Genomic_DNA"/>
</dbReference>
<dbReference type="PANTHER" id="PTHR43792:SF8">
    <property type="entry name" value="[RIBOSOMAL PROTEIN US5]-ALANINE N-ACETYLTRANSFERASE"/>
    <property type="match status" value="1"/>
</dbReference>
<evidence type="ECO:0000259" key="4">
    <source>
        <dbReference type="PROSITE" id="PS51186"/>
    </source>
</evidence>
<dbReference type="InterPro" id="IPR051531">
    <property type="entry name" value="N-acetyltransferase"/>
</dbReference>
<accession>A0ABP0FEE9</accession>
<dbReference type="PROSITE" id="PS51186">
    <property type="entry name" value="GNAT"/>
    <property type="match status" value="1"/>
</dbReference>
<dbReference type="PANTHER" id="PTHR43792">
    <property type="entry name" value="GNAT FAMILY, PUTATIVE (AFU_ORTHOLOGUE AFUA_3G00765)-RELATED-RELATED"/>
    <property type="match status" value="1"/>
</dbReference>
<feature type="domain" description="N-acetyltransferase" evidence="4">
    <location>
        <begin position="24"/>
        <end position="193"/>
    </location>
</feature>
<comment type="caution">
    <text evidence="5">The sequence shown here is derived from an EMBL/GenBank/DDBJ whole genome shotgun (WGS) entry which is preliminary data.</text>
</comment>
<evidence type="ECO:0000313" key="6">
    <source>
        <dbReference type="Proteomes" id="UP001642483"/>
    </source>
</evidence>
<evidence type="ECO:0000256" key="3">
    <source>
        <dbReference type="ARBA" id="ARBA00038502"/>
    </source>
</evidence>
<gene>
    <name evidence="5" type="ORF">CVLEPA_LOCUS6160</name>
</gene>
<evidence type="ECO:0000313" key="5">
    <source>
        <dbReference type="EMBL" id="CAK8676712.1"/>
    </source>
</evidence>
<dbReference type="SUPFAM" id="SSF55729">
    <property type="entry name" value="Acyl-CoA N-acyltransferases (Nat)"/>
    <property type="match status" value="1"/>
</dbReference>
<keyword evidence="1" id="KW-0808">Transferase</keyword>
<evidence type="ECO:0000256" key="2">
    <source>
        <dbReference type="ARBA" id="ARBA00023315"/>
    </source>
</evidence>
<name>A0ABP0FEE9_CLALP</name>
<comment type="similarity">
    <text evidence="3">Belongs to the acetyltransferase family. RimJ subfamily.</text>
</comment>
<dbReference type="InterPro" id="IPR000182">
    <property type="entry name" value="GNAT_dom"/>
</dbReference>
<dbReference type="Gene3D" id="3.40.630.30">
    <property type="match status" value="1"/>
</dbReference>
<evidence type="ECO:0000256" key="1">
    <source>
        <dbReference type="ARBA" id="ARBA00022679"/>
    </source>
</evidence>
<dbReference type="Proteomes" id="UP001642483">
    <property type="component" value="Unassembled WGS sequence"/>
</dbReference>
<dbReference type="InterPro" id="IPR016181">
    <property type="entry name" value="Acyl_CoA_acyltransferase"/>
</dbReference>
<organism evidence="5 6">
    <name type="scientific">Clavelina lepadiformis</name>
    <name type="common">Light-bulb sea squirt</name>
    <name type="synonym">Ascidia lepadiformis</name>
    <dbReference type="NCBI Taxonomy" id="159417"/>
    <lineage>
        <taxon>Eukaryota</taxon>
        <taxon>Metazoa</taxon>
        <taxon>Chordata</taxon>
        <taxon>Tunicata</taxon>
        <taxon>Ascidiacea</taxon>
        <taxon>Aplousobranchia</taxon>
        <taxon>Clavelinidae</taxon>
        <taxon>Clavelina</taxon>
    </lineage>
</organism>
<keyword evidence="2" id="KW-0012">Acyltransferase</keyword>
<keyword evidence="6" id="KW-1185">Reference proteome</keyword>
<dbReference type="Pfam" id="PF13302">
    <property type="entry name" value="Acetyltransf_3"/>
    <property type="match status" value="1"/>
</dbReference>
<proteinExistence type="inferred from homology"/>
<reference evidence="5 6" key="1">
    <citation type="submission" date="2024-02" db="EMBL/GenBank/DDBJ databases">
        <authorList>
            <person name="Daric V."/>
            <person name="Darras S."/>
        </authorList>
    </citation>
    <scope>NUCLEOTIDE SEQUENCE [LARGE SCALE GENOMIC DNA]</scope>
</reference>
<protein>
    <recommendedName>
        <fullName evidence="4">N-acetyltransferase domain-containing protein</fullName>
    </recommendedName>
</protein>
<sequence length="193" mass="21719">MCDVPSESCIDGFDGHVYQVKSDIMLRPLTEEDASESLEVVNKNRDRLAKWLPWVEGTNNVKDEIQYIREARNSIMHGEKLEMGLFYKSNSEKNEAKLIGACGFVKIQGKTGQLGYWLDEDYMGQGIVTDSCKTLIDVGVNFLGLKTIEIVVQPNNVQSIHVAKRLGFETNSEPCTTDCYGKKTKAITFKIEK</sequence>